<protein>
    <recommendedName>
        <fullName evidence="3">HMG box domain-containing protein</fullName>
    </recommendedName>
</protein>
<feature type="non-terminal residue" evidence="4">
    <location>
        <position position="181"/>
    </location>
</feature>
<accession>A0A1E4SNH8</accession>
<dbReference type="RefSeq" id="XP_020066099.1">
    <property type="nucleotide sequence ID" value="XM_020208416.1"/>
</dbReference>
<proteinExistence type="predicted"/>
<dbReference type="Pfam" id="PF00505">
    <property type="entry name" value="HMG_box"/>
    <property type="match status" value="1"/>
</dbReference>
<evidence type="ECO:0000313" key="5">
    <source>
        <dbReference type="Proteomes" id="UP000094285"/>
    </source>
</evidence>
<dbReference type="GeneID" id="30982553"/>
<dbReference type="AlphaFoldDB" id="A0A1E4SNH8"/>
<dbReference type="STRING" id="984487.A0A1E4SNH8"/>
<feature type="coiled-coil region" evidence="2">
    <location>
        <begin position="2"/>
        <end position="43"/>
    </location>
</feature>
<dbReference type="GO" id="GO:0003677">
    <property type="term" value="F:DNA binding"/>
    <property type="evidence" value="ECO:0007669"/>
    <property type="project" value="UniProtKB-UniRule"/>
</dbReference>
<evidence type="ECO:0000259" key="3">
    <source>
        <dbReference type="PROSITE" id="PS50118"/>
    </source>
</evidence>
<dbReference type="EMBL" id="KV453910">
    <property type="protein sequence ID" value="ODV80977.1"/>
    <property type="molecule type" value="Genomic_DNA"/>
</dbReference>
<dbReference type="GO" id="GO:0005634">
    <property type="term" value="C:nucleus"/>
    <property type="evidence" value="ECO:0007669"/>
    <property type="project" value="UniProtKB-UniRule"/>
</dbReference>
<feature type="DNA-binding region" description="HMG box" evidence="1">
    <location>
        <begin position="111"/>
        <end position="173"/>
    </location>
</feature>
<feature type="domain" description="HMG box" evidence="3">
    <location>
        <begin position="111"/>
        <end position="173"/>
    </location>
</feature>
<keyword evidence="1" id="KW-0539">Nucleus</keyword>
<feature type="non-terminal residue" evidence="4">
    <location>
        <position position="1"/>
    </location>
</feature>
<dbReference type="InterPro" id="IPR036910">
    <property type="entry name" value="HMG_box_dom_sf"/>
</dbReference>
<dbReference type="OrthoDB" id="4026410at2759"/>
<evidence type="ECO:0000256" key="1">
    <source>
        <dbReference type="PROSITE-ProRule" id="PRU00267"/>
    </source>
</evidence>
<keyword evidence="1" id="KW-0238">DNA-binding</keyword>
<keyword evidence="5" id="KW-1185">Reference proteome</keyword>
<dbReference type="SMART" id="SM00398">
    <property type="entry name" value="HMG"/>
    <property type="match status" value="1"/>
</dbReference>
<evidence type="ECO:0000256" key="2">
    <source>
        <dbReference type="SAM" id="Coils"/>
    </source>
</evidence>
<gene>
    <name evidence="4" type="ORF">CANTADRAFT_31820</name>
</gene>
<dbReference type="PROSITE" id="PS50118">
    <property type="entry name" value="HMG_BOX_2"/>
    <property type="match status" value="1"/>
</dbReference>
<dbReference type="InterPro" id="IPR009071">
    <property type="entry name" value="HMG_box_dom"/>
</dbReference>
<sequence>EKKLTLRKKETLKAKLAKEKNQLKTLEKKLKDETKKLDKKRQVREKEVFAAATKPFRRLSGYTFFMKQERGNTFADSAAKWKALSDYEKNVFSQQAEDYNEEQLQVFTPKPKKPASGYALYLKENYVNDGRSIGEIGKELAAKWNQLSPNEKSRYEISKSLKDDYAKKLLKWVEDRLKLYH</sequence>
<reference evidence="5" key="1">
    <citation type="submission" date="2016-05" db="EMBL/GenBank/DDBJ databases">
        <title>Comparative genomics of biotechnologically important yeasts.</title>
        <authorList>
            <consortium name="DOE Joint Genome Institute"/>
            <person name="Riley R."/>
            <person name="Haridas S."/>
            <person name="Wolfe K.H."/>
            <person name="Lopes M.R."/>
            <person name="Hittinger C.T."/>
            <person name="Goker M."/>
            <person name="Salamov A."/>
            <person name="Wisecaver J."/>
            <person name="Long T.M."/>
            <person name="Aerts A.L."/>
            <person name="Barry K."/>
            <person name="Choi C."/>
            <person name="Clum A."/>
            <person name="Coughlan A.Y."/>
            <person name="Deshpande S."/>
            <person name="Douglass A.P."/>
            <person name="Hanson S.J."/>
            <person name="Klenk H.-P."/>
            <person name="Labutti K."/>
            <person name="Lapidus A."/>
            <person name="Lindquist E."/>
            <person name="Lipzen A."/>
            <person name="Meier-Kolthoff J.P."/>
            <person name="Ohm R.A."/>
            <person name="Otillar R.P."/>
            <person name="Pangilinan J."/>
            <person name="Peng Y."/>
            <person name="Rokas A."/>
            <person name="Rosa C.A."/>
            <person name="Scheuner C."/>
            <person name="Sibirny A.A."/>
            <person name="Slot J.C."/>
            <person name="Stielow J.B."/>
            <person name="Sun H."/>
            <person name="Kurtzman C.P."/>
            <person name="Blackwell M."/>
            <person name="Grigoriev I.V."/>
            <person name="Jeffries T.W."/>
        </authorList>
    </citation>
    <scope>NUCLEOTIDE SEQUENCE [LARGE SCALE GENOMIC DNA]</scope>
    <source>
        <strain evidence="5">NRRL Y-17324</strain>
    </source>
</reference>
<organism evidence="4 5">
    <name type="scientific">Suhomyces tanzawaensis NRRL Y-17324</name>
    <dbReference type="NCBI Taxonomy" id="984487"/>
    <lineage>
        <taxon>Eukaryota</taxon>
        <taxon>Fungi</taxon>
        <taxon>Dikarya</taxon>
        <taxon>Ascomycota</taxon>
        <taxon>Saccharomycotina</taxon>
        <taxon>Pichiomycetes</taxon>
        <taxon>Debaryomycetaceae</taxon>
        <taxon>Suhomyces</taxon>
    </lineage>
</organism>
<dbReference type="SUPFAM" id="SSF47095">
    <property type="entry name" value="HMG-box"/>
    <property type="match status" value="2"/>
</dbReference>
<keyword evidence="2" id="KW-0175">Coiled coil</keyword>
<dbReference type="Gene3D" id="1.10.30.10">
    <property type="entry name" value="High mobility group box domain"/>
    <property type="match status" value="1"/>
</dbReference>
<name>A0A1E4SNH8_9ASCO</name>
<dbReference type="Proteomes" id="UP000094285">
    <property type="component" value="Unassembled WGS sequence"/>
</dbReference>
<evidence type="ECO:0000313" key="4">
    <source>
        <dbReference type="EMBL" id="ODV80977.1"/>
    </source>
</evidence>